<keyword evidence="4 8" id="KW-0645">Protease</keyword>
<keyword evidence="8" id="KW-0472">Membrane</keyword>
<keyword evidence="5 8" id="KW-0479">Metal-binding</keyword>
<comment type="similarity">
    <text evidence="2 8">Belongs to the peptidase M76 family.</text>
</comment>
<evidence type="ECO:0000256" key="5">
    <source>
        <dbReference type="ARBA" id="ARBA00022723"/>
    </source>
</evidence>
<evidence type="ECO:0000256" key="6">
    <source>
        <dbReference type="ARBA" id="ARBA00022801"/>
    </source>
</evidence>
<dbReference type="HOGENOM" id="CLU_079125_3_0_1"/>
<dbReference type="GO" id="GO:0005743">
    <property type="term" value="C:mitochondrial inner membrane"/>
    <property type="evidence" value="ECO:0007669"/>
    <property type="project" value="UniProtKB-SubCell"/>
</dbReference>
<evidence type="ECO:0000256" key="3">
    <source>
        <dbReference type="ARBA" id="ARBA00014615"/>
    </source>
</evidence>
<accession>A0A075AT06</accession>
<keyword evidence="7 8" id="KW-0482">Metalloprotease</keyword>
<sequence length="220" mass="24540">MTTQEQHQSNIDKMVFSRAHFKCMANVEAAIKNDPGITYLVQAINAAGCKFSLKQIVCTDEIGNKFGGAMKRVFPEENEPKPMIPDMSKDKILINQDYAGIVDEGITIRHELIHAFDHCRIKDLNENDCYKIACTEVRAANLSGECKFTKEFMGATKYSLSFLGRKVSCVRRNAIKSLMGLPQCALKAHEFVDAVLTSCYLDTAPLPSVFDYPTPETSSE</sequence>
<dbReference type="Pfam" id="PF09768">
    <property type="entry name" value="Peptidase_M76"/>
    <property type="match status" value="1"/>
</dbReference>
<comment type="subcellular location">
    <subcellularLocation>
        <location evidence="1 8">Mitochondrion inner membrane</location>
        <topology evidence="1 8">Peripheral membrane protein</topology>
        <orientation evidence="1 8">Intermembrane side</orientation>
    </subcellularLocation>
</comment>
<evidence type="ECO:0000313" key="10">
    <source>
        <dbReference type="Proteomes" id="UP000030755"/>
    </source>
</evidence>
<dbReference type="OrthoDB" id="285308at2759"/>
<comment type="function">
    <text evidence="8">Has a dual role in the assembly of mitochondrial ATPase.</text>
</comment>
<dbReference type="GO" id="GO:0033615">
    <property type="term" value="P:mitochondrial proton-transporting ATP synthase complex assembly"/>
    <property type="evidence" value="ECO:0007669"/>
    <property type="project" value="TreeGrafter"/>
</dbReference>
<evidence type="ECO:0000256" key="1">
    <source>
        <dbReference type="ARBA" id="ARBA00004137"/>
    </source>
</evidence>
<evidence type="ECO:0000256" key="4">
    <source>
        <dbReference type="ARBA" id="ARBA00022670"/>
    </source>
</evidence>
<proteinExistence type="inferred from homology"/>
<dbReference type="EC" id="3.4.24.-" evidence="8"/>
<dbReference type="AlphaFoldDB" id="A0A075AT06"/>
<organism evidence="9 10">
    <name type="scientific">Rozella allomycis (strain CSF55)</name>
    <dbReference type="NCBI Taxonomy" id="988480"/>
    <lineage>
        <taxon>Eukaryota</taxon>
        <taxon>Fungi</taxon>
        <taxon>Fungi incertae sedis</taxon>
        <taxon>Cryptomycota</taxon>
        <taxon>Cryptomycota incertae sedis</taxon>
        <taxon>Rozella</taxon>
    </lineage>
</organism>
<dbReference type="GO" id="GO:0046872">
    <property type="term" value="F:metal ion binding"/>
    <property type="evidence" value="ECO:0007669"/>
    <property type="project" value="UniProtKB-KW"/>
</dbReference>
<keyword evidence="6 8" id="KW-0378">Hydrolase</keyword>
<gene>
    <name evidence="9" type="ORF">O9G_003901</name>
</gene>
<keyword evidence="8" id="KW-0999">Mitochondrion inner membrane</keyword>
<dbReference type="EMBL" id="KE561063">
    <property type="protein sequence ID" value="EPZ33398.1"/>
    <property type="molecule type" value="Genomic_DNA"/>
</dbReference>
<evidence type="ECO:0000256" key="7">
    <source>
        <dbReference type="ARBA" id="ARBA00023049"/>
    </source>
</evidence>
<evidence type="ECO:0000256" key="8">
    <source>
        <dbReference type="RuleBase" id="RU364057"/>
    </source>
</evidence>
<name>A0A075AT06_ROZAC</name>
<dbReference type="STRING" id="988480.A0A075AT06"/>
<dbReference type="GO" id="GO:0034982">
    <property type="term" value="P:mitochondrial protein processing"/>
    <property type="evidence" value="ECO:0007669"/>
    <property type="project" value="TreeGrafter"/>
</dbReference>
<keyword evidence="8" id="KW-0496">Mitochondrion</keyword>
<dbReference type="PANTHER" id="PTHR21711">
    <property type="entry name" value="MITOCHONDRIAL INNER MEMBRANE PROTEASE"/>
    <property type="match status" value="1"/>
</dbReference>
<dbReference type="PANTHER" id="PTHR21711:SF0">
    <property type="entry name" value="MITOCHONDRIAL INNER MEMBRANE PROTEASE ATP23 HOMOLOG"/>
    <property type="match status" value="1"/>
</dbReference>
<dbReference type="InterPro" id="IPR019165">
    <property type="entry name" value="Peptidase_M76_ATP23"/>
</dbReference>
<keyword evidence="10" id="KW-1185">Reference proteome</keyword>
<protein>
    <recommendedName>
        <fullName evidence="3 8">Mitochondrial inner membrane protease ATP23</fullName>
        <ecNumber evidence="8">3.4.24.-</ecNumber>
    </recommendedName>
</protein>
<dbReference type="Proteomes" id="UP000030755">
    <property type="component" value="Unassembled WGS sequence"/>
</dbReference>
<dbReference type="GO" id="GO:0004222">
    <property type="term" value="F:metalloendopeptidase activity"/>
    <property type="evidence" value="ECO:0007669"/>
    <property type="project" value="InterPro"/>
</dbReference>
<evidence type="ECO:0000256" key="2">
    <source>
        <dbReference type="ARBA" id="ARBA00009915"/>
    </source>
</evidence>
<reference evidence="9 10" key="1">
    <citation type="journal article" date="2013" name="Curr. Biol.">
        <title>Shared signatures of parasitism and phylogenomics unite Cryptomycota and microsporidia.</title>
        <authorList>
            <person name="James T.Y."/>
            <person name="Pelin A."/>
            <person name="Bonen L."/>
            <person name="Ahrendt S."/>
            <person name="Sain D."/>
            <person name="Corradi N."/>
            <person name="Stajich J.E."/>
        </authorList>
    </citation>
    <scope>NUCLEOTIDE SEQUENCE [LARGE SCALE GENOMIC DNA]</scope>
    <source>
        <strain evidence="9 10">CSF55</strain>
    </source>
</reference>
<evidence type="ECO:0000313" key="9">
    <source>
        <dbReference type="EMBL" id="EPZ33398.1"/>
    </source>
</evidence>